<name>A0A3B4ARF3_9GOBI</name>
<dbReference type="Proteomes" id="UP000261520">
    <property type="component" value="Unplaced"/>
</dbReference>
<dbReference type="GO" id="GO:0001503">
    <property type="term" value="P:ossification"/>
    <property type="evidence" value="ECO:0007669"/>
    <property type="project" value="InterPro"/>
</dbReference>
<accession>A0A3B4ARF3</accession>
<feature type="compositionally biased region" description="Polar residues" evidence="1">
    <location>
        <begin position="170"/>
        <end position="185"/>
    </location>
</feature>
<dbReference type="GO" id="GO:0007155">
    <property type="term" value="P:cell adhesion"/>
    <property type="evidence" value="ECO:0007669"/>
    <property type="project" value="InterPro"/>
</dbReference>
<dbReference type="Ensembl" id="ENSPMGT00000020174.1">
    <property type="protein sequence ID" value="ENSPMGP00000018921.1"/>
    <property type="gene ID" value="ENSPMGG00000015401.1"/>
</dbReference>
<sequence length="273" mass="29125">AVQVKSASVSDSVSAMASASTQSPESEDSDDDNDDDDDDTEESETEESESSESGEASTVSTATESPVIVTDDVTTATIVENITPDPIDPTIVTDDTADSGRGDSLGSYPSEYKSIVYVEDKSYHKVPEPHKSWDYTSKKSTYEPEYGNEVHKAFKVYKGVQVHQELLEGDTSTPEVESQDLSPRQASLDTEVSQSSSSDTDSISSDSTSTHEESASTSDESPEGESLSQSSEEATPTPGAADSQSDESKESQSEEDAQQPEITTDLPMVVTAK</sequence>
<feature type="region of interest" description="Disordered" evidence="1">
    <location>
        <begin position="1"/>
        <end position="110"/>
    </location>
</feature>
<protein>
    <recommendedName>
        <fullName evidence="4">Secreted phosphoprotein 1</fullName>
    </recommendedName>
</protein>
<keyword evidence="3" id="KW-1185">Reference proteome</keyword>
<feature type="compositionally biased region" description="Acidic residues" evidence="1">
    <location>
        <begin position="25"/>
        <end position="52"/>
    </location>
</feature>
<evidence type="ECO:0000256" key="1">
    <source>
        <dbReference type="SAM" id="MobiDB-lite"/>
    </source>
</evidence>
<dbReference type="PANTHER" id="PTHR10607:SF1">
    <property type="entry name" value="OSTEOPONTIN"/>
    <property type="match status" value="1"/>
</dbReference>
<evidence type="ECO:0000313" key="2">
    <source>
        <dbReference type="Ensembl" id="ENSPMGP00000018921.1"/>
    </source>
</evidence>
<dbReference type="InterPro" id="IPR002038">
    <property type="entry name" value="Osteopontin"/>
</dbReference>
<proteinExistence type="predicted"/>
<evidence type="ECO:0000313" key="3">
    <source>
        <dbReference type="Proteomes" id="UP000261520"/>
    </source>
</evidence>
<organism evidence="2 3">
    <name type="scientific">Periophthalmus magnuspinnatus</name>
    <dbReference type="NCBI Taxonomy" id="409849"/>
    <lineage>
        <taxon>Eukaryota</taxon>
        <taxon>Metazoa</taxon>
        <taxon>Chordata</taxon>
        <taxon>Craniata</taxon>
        <taxon>Vertebrata</taxon>
        <taxon>Euteleostomi</taxon>
        <taxon>Actinopterygii</taxon>
        <taxon>Neopterygii</taxon>
        <taxon>Teleostei</taxon>
        <taxon>Neoteleostei</taxon>
        <taxon>Acanthomorphata</taxon>
        <taxon>Gobiaria</taxon>
        <taxon>Gobiiformes</taxon>
        <taxon>Gobioidei</taxon>
        <taxon>Gobiidae</taxon>
        <taxon>Oxudercinae</taxon>
        <taxon>Periophthalmus</taxon>
    </lineage>
</organism>
<dbReference type="AlphaFoldDB" id="A0A3B4ARF3"/>
<feature type="compositionally biased region" description="Low complexity" evidence="1">
    <location>
        <begin position="187"/>
        <end position="208"/>
    </location>
</feature>
<reference evidence="2" key="1">
    <citation type="submission" date="2025-08" db="UniProtKB">
        <authorList>
            <consortium name="Ensembl"/>
        </authorList>
    </citation>
    <scope>IDENTIFICATION</scope>
</reference>
<feature type="compositionally biased region" description="Low complexity" evidence="1">
    <location>
        <begin position="1"/>
        <end position="24"/>
    </location>
</feature>
<evidence type="ECO:0008006" key="4">
    <source>
        <dbReference type="Google" id="ProtNLM"/>
    </source>
</evidence>
<feature type="region of interest" description="Disordered" evidence="1">
    <location>
        <begin position="165"/>
        <end position="273"/>
    </location>
</feature>
<feature type="compositionally biased region" description="Low complexity" evidence="1">
    <location>
        <begin position="53"/>
        <end position="94"/>
    </location>
</feature>
<reference evidence="2" key="2">
    <citation type="submission" date="2025-09" db="UniProtKB">
        <authorList>
            <consortium name="Ensembl"/>
        </authorList>
    </citation>
    <scope>IDENTIFICATION</scope>
</reference>
<dbReference type="STRING" id="409849.ENSPMGP00000018921"/>
<dbReference type="PANTHER" id="PTHR10607">
    <property type="entry name" value="OSTEOPONTIN"/>
    <property type="match status" value="1"/>
</dbReference>